<evidence type="ECO:0000313" key="1">
    <source>
        <dbReference type="EMBL" id="KEQ21792.1"/>
    </source>
</evidence>
<dbReference type="RefSeq" id="WP_036693501.1">
    <property type="nucleotide sequence ID" value="NZ_JNVM01000062.1"/>
</dbReference>
<dbReference type="eggNOG" id="ENOG5032CEK">
    <property type="taxonomic scope" value="Bacteria"/>
</dbReference>
<organism evidence="1 2">
    <name type="scientific">Paenibacillus tyrfis</name>
    <dbReference type="NCBI Taxonomy" id="1501230"/>
    <lineage>
        <taxon>Bacteria</taxon>
        <taxon>Bacillati</taxon>
        <taxon>Bacillota</taxon>
        <taxon>Bacilli</taxon>
        <taxon>Bacillales</taxon>
        <taxon>Paenibacillaceae</taxon>
        <taxon>Paenibacillus</taxon>
    </lineage>
</organism>
<comment type="caution">
    <text evidence="1">The sequence shown here is derived from an EMBL/GenBank/DDBJ whole genome shotgun (WGS) entry which is preliminary data.</text>
</comment>
<gene>
    <name evidence="1" type="ORF">ET33_33675</name>
</gene>
<name>A0A081NTL9_9BACL</name>
<accession>A0A081NTL9</accession>
<protein>
    <submittedName>
        <fullName evidence="1">Uncharacterized protein</fullName>
    </submittedName>
</protein>
<reference evidence="1 2" key="1">
    <citation type="submission" date="2014-06" db="EMBL/GenBank/DDBJ databases">
        <title>Draft genome sequence of Paenibacillus sp. MSt1.</title>
        <authorList>
            <person name="Aw Y.K."/>
            <person name="Ong K.S."/>
            <person name="Gan H.M."/>
            <person name="Lee S.M."/>
        </authorList>
    </citation>
    <scope>NUCLEOTIDE SEQUENCE [LARGE SCALE GENOMIC DNA]</scope>
    <source>
        <strain evidence="1 2">MSt1</strain>
    </source>
</reference>
<proteinExistence type="predicted"/>
<dbReference type="OrthoDB" id="2155647at2"/>
<dbReference type="Proteomes" id="UP000028123">
    <property type="component" value="Unassembled WGS sequence"/>
</dbReference>
<dbReference type="AlphaFoldDB" id="A0A081NTL9"/>
<keyword evidence="2" id="KW-1185">Reference proteome</keyword>
<sequence>MSLFHYIGSSKELPLGERGRRKSSADKSSGKLTKAIQFRSAHLPEGTIPLEQIVDLSHIQEDEIEVYDSMEDAAGIYIQDLGTWNGEIRRHFKNPFVYQIAANWGGFSVHPNLKENFPEQYKAHVKCIRELFDLMKEYGSNHEEFELYTCWDGEEKQRKNNKLHKIIDLETFQLGDAFELKDKQYILIKT</sequence>
<evidence type="ECO:0000313" key="2">
    <source>
        <dbReference type="Proteomes" id="UP000028123"/>
    </source>
</evidence>
<dbReference type="EMBL" id="JNVM01000062">
    <property type="protein sequence ID" value="KEQ21792.1"/>
    <property type="molecule type" value="Genomic_DNA"/>
</dbReference>